<dbReference type="AlphaFoldDB" id="A0A9X3D4Q1"/>
<name>A0A9X3D4Q1_9ACTN</name>
<organism evidence="2 3">
    <name type="scientific">Gordonia aquimaris</name>
    <dbReference type="NCBI Taxonomy" id="2984863"/>
    <lineage>
        <taxon>Bacteria</taxon>
        <taxon>Bacillati</taxon>
        <taxon>Actinomycetota</taxon>
        <taxon>Actinomycetes</taxon>
        <taxon>Mycobacteriales</taxon>
        <taxon>Gordoniaceae</taxon>
        <taxon>Gordonia</taxon>
    </lineage>
</organism>
<keyword evidence="1" id="KW-0472">Membrane</keyword>
<keyword evidence="3" id="KW-1185">Reference proteome</keyword>
<gene>
    <name evidence="2" type="ORF">OSB52_06385</name>
</gene>
<feature type="transmembrane region" description="Helical" evidence="1">
    <location>
        <begin position="138"/>
        <end position="157"/>
    </location>
</feature>
<comment type="caution">
    <text evidence="2">The sequence shown here is derived from an EMBL/GenBank/DDBJ whole genome shotgun (WGS) entry which is preliminary data.</text>
</comment>
<accession>A0A9X3D4Q1</accession>
<evidence type="ECO:0000313" key="2">
    <source>
        <dbReference type="EMBL" id="MCX2963721.1"/>
    </source>
</evidence>
<protein>
    <submittedName>
        <fullName evidence="2">Uncharacterized protein</fullName>
    </submittedName>
</protein>
<evidence type="ECO:0000313" key="3">
    <source>
        <dbReference type="Proteomes" id="UP001143347"/>
    </source>
</evidence>
<dbReference type="RefSeq" id="WP_266060801.1">
    <property type="nucleotide sequence ID" value="NZ_JAPKFM010000004.1"/>
</dbReference>
<sequence>MRTERPVRGRGVVVAVGLWAAAIVVIAVTAVLVALHLNEIRVVLSLDLARDEPGATADEVVRAVNIALGVGAVLIGVVVVTAIYGCTRLWQGAGSGRGWLVVAVIAAVAVTVGAAIVIGPSSSAVAEAGLPALFQWPLPAVGSAIGAVATVIAYVSAGR</sequence>
<proteinExistence type="predicted"/>
<feature type="transmembrane region" description="Helical" evidence="1">
    <location>
        <begin position="66"/>
        <end position="86"/>
    </location>
</feature>
<reference evidence="2" key="1">
    <citation type="submission" date="2022-10" db="EMBL/GenBank/DDBJ databases">
        <title>WGS of marine actinomycetes from Thailand.</title>
        <authorList>
            <person name="Thawai C."/>
        </authorList>
    </citation>
    <scope>NUCLEOTIDE SEQUENCE</scope>
    <source>
        <strain evidence="2">SW21</strain>
    </source>
</reference>
<keyword evidence="1" id="KW-1133">Transmembrane helix</keyword>
<feature type="transmembrane region" description="Helical" evidence="1">
    <location>
        <begin position="98"/>
        <end position="118"/>
    </location>
</feature>
<keyword evidence="1" id="KW-0812">Transmembrane</keyword>
<dbReference type="EMBL" id="JAPKFM010000004">
    <property type="protein sequence ID" value="MCX2963721.1"/>
    <property type="molecule type" value="Genomic_DNA"/>
</dbReference>
<evidence type="ECO:0000256" key="1">
    <source>
        <dbReference type="SAM" id="Phobius"/>
    </source>
</evidence>
<feature type="transmembrane region" description="Helical" evidence="1">
    <location>
        <begin position="12"/>
        <end position="37"/>
    </location>
</feature>
<dbReference type="Proteomes" id="UP001143347">
    <property type="component" value="Unassembled WGS sequence"/>
</dbReference>